<reference evidence="1" key="1">
    <citation type="submission" date="2023-03" db="EMBL/GenBank/DDBJ databases">
        <title>Chromosome-level genomes of two armyworms, Mythimna separata and Mythimna loreyi, provide insights into the biosynthesis and reception of sex pheromones.</title>
        <authorList>
            <person name="Zhao H."/>
        </authorList>
    </citation>
    <scope>NUCLEOTIDE SEQUENCE</scope>
    <source>
        <strain evidence="1">BeijingLab</strain>
    </source>
</reference>
<sequence length="395" mass="45078">MVSKLLNLLLLIVLCEALSAHNLKLKQVFIFSRHNIRYPILGDDEVNRFTPKPWPPQAGPPGLLTPKGARLEGYMGEYFSEWLKKEQFLPEGCPDEDTVYVYANTASRTKATARAFIDSAFKSCDVPVHHQNTTEPDPLLVEVIHNTTEAYKRIVLKEVNRKLKDNSKLITGYFELNKILEIEGSELCKQDGICDLTKADNTITYEVGESLSVGGPLSVAISVLDVFLMSYYNGMPIQDIAWGQITTPEKWKLLIDVINQWHNITFTTVAEDVAEPLVEYLTKTFKNYDEMPKFMLTVGHDNNMNTLLSALGFQPIDLPNQFEAFPIGGKLVFQRWTDSESDYLKVEYVYPSWSQLRNGSKYSLESPLQRVVMRLNWCNTDEHGFCPWNEFVDNL</sequence>
<name>A0ACC2Q898_9NEOP</name>
<dbReference type="EMBL" id="CM056799">
    <property type="protein sequence ID" value="KAJ8710811.1"/>
    <property type="molecule type" value="Genomic_DNA"/>
</dbReference>
<dbReference type="Proteomes" id="UP001231649">
    <property type="component" value="Chromosome 23"/>
</dbReference>
<protein>
    <submittedName>
        <fullName evidence="1">Uncharacterized protein</fullName>
    </submittedName>
</protein>
<keyword evidence="2" id="KW-1185">Reference proteome</keyword>
<accession>A0ACC2Q898</accession>
<organism evidence="1 2">
    <name type="scientific">Mythimna loreyi</name>
    <dbReference type="NCBI Taxonomy" id="667449"/>
    <lineage>
        <taxon>Eukaryota</taxon>
        <taxon>Metazoa</taxon>
        <taxon>Ecdysozoa</taxon>
        <taxon>Arthropoda</taxon>
        <taxon>Hexapoda</taxon>
        <taxon>Insecta</taxon>
        <taxon>Pterygota</taxon>
        <taxon>Neoptera</taxon>
        <taxon>Endopterygota</taxon>
        <taxon>Lepidoptera</taxon>
        <taxon>Glossata</taxon>
        <taxon>Ditrysia</taxon>
        <taxon>Noctuoidea</taxon>
        <taxon>Noctuidae</taxon>
        <taxon>Noctuinae</taxon>
        <taxon>Hadenini</taxon>
        <taxon>Mythimna</taxon>
    </lineage>
</organism>
<evidence type="ECO:0000313" key="1">
    <source>
        <dbReference type="EMBL" id="KAJ8710811.1"/>
    </source>
</evidence>
<gene>
    <name evidence="1" type="ORF">PYW08_009326</name>
</gene>
<proteinExistence type="predicted"/>
<comment type="caution">
    <text evidence="1">The sequence shown here is derived from an EMBL/GenBank/DDBJ whole genome shotgun (WGS) entry which is preliminary data.</text>
</comment>
<evidence type="ECO:0000313" key="2">
    <source>
        <dbReference type="Proteomes" id="UP001231649"/>
    </source>
</evidence>